<comment type="similarity">
    <text evidence="8">Belongs to the tRNA(Ile)-lysidine synthase family.</text>
</comment>
<comment type="caution">
    <text evidence="11">The sequence shown here is derived from an EMBL/GenBank/DDBJ whole genome shotgun (WGS) entry which is preliminary data.</text>
</comment>
<protein>
    <recommendedName>
        <fullName evidence="8">tRNA(Ile)-lysidine synthase</fullName>
        <ecNumber evidence="8">6.3.4.19</ecNumber>
    </recommendedName>
    <alternativeName>
        <fullName evidence="8">tRNA(Ile)-2-lysyl-cytidine synthase</fullName>
    </alternativeName>
    <alternativeName>
        <fullName evidence="8">tRNA(Ile)-lysidine synthetase</fullName>
    </alternativeName>
</protein>
<evidence type="ECO:0000256" key="3">
    <source>
        <dbReference type="ARBA" id="ARBA00022598"/>
    </source>
</evidence>
<reference evidence="11 12" key="1">
    <citation type="journal article" date="2014" name="BMC Genomics">
        <title>Comparison of environmental and isolate Sulfobacillus genomes reveals diverse carbon, sulfur, nitrogen, and hydrogen metabolisms.</title>
        <authorList>
            <person name="Justice N.B."/>
            <person name="Norman A."/>
            <person name="Brown C.T."/>
            <person name="Singh A."/>
            <person name="Thomas B.C."/>
            <person name="Banfield J.F."/>
        </authorList>
    </citation>
    <scope>NUCLEOTIDE SEQUENCE [LARGE SCALE GENOMIC DNA]</scope>
    <source>
        <strain evidence="11">AMDSBA3</strain>
    </source>
</reference>
<dbReference type="InterPro" id="IPR012094">
    <property type="entry name" value="tRNA_Ile_lys_synt"/>
</dbReference>
<dbReference type="SUPFAM" id="SSF56037">
    <property type="entry name" value="PheT/TilS domain"/>
    <property type="match status" value="1"/>
</dbReference>
<evidence type="ECO:0000256" key="4">
    <source>
        <dbReference type="ARBA" id="ARBA00022694"/>
    </source>
</evidence>
<dbReference type="InterPro" id="IPR012796">
    <property type="entry name" value="Lysidine-tRNA-synth_C"/>
</dbReference>
<keyword evidence="3 8" id="KW-0436">Ligase</keyword>
<keyword evidence="5 8" id="KW-0547">Nucleotide-binding</keyword>
<feature type="domain" description="Lysidine-tRNA(Ile) synthetase C-terminal" evidence="10">
    <location>
        <begin position="427"/>
        <end position="504"/>
    </location>
</feature>
<evidence type="ECO:0000313" key="12">
    <source>
        <dbReference type="Proteomes" id="UP000241848"/>
    </source>
</evidence>
<dbReference type="InterPro" id="IPR012795">
    <property type="entry name" value="tRNA_Ile_lys_synt_N"/>
</dbReference>
<accession>A0A2T2WDN6</accession>
<dbReference type="CDD" id="cd01992">
    <property type="entry name" value="TilS_N"/>
    <property type="match status" value="1"/>
</dbReference>
<evidence type="ECO:0000256" key="1">
    <source>
        <dbReference type="ARBA" id="ARBA00004496"/>
    </source>
</evidence>
<dbReference type="SMART" id="SM00977">
    <property type="entry name" value="TilS_C"/>
    <property type="match status" value="1"/>
</dbReference>
<dbReference type="GO" id="GO:0032267">
    <property type="term" value="F:tRNA(Ile)-lysidine synthase activity"/>
    <property type="evidence" value="ECO:0007669"/>
    <property type="project" value="UniProtKB-EC"/>
</dbReference>
<dbReference type="Proteomes" id="UP000241848">
    <property type="component" value="Unassembled WGS sequence"/>
</dbReference>
<dbReference type="EMBL" id="PXYV01000068">
    <property type="protein sequence ID" value="PSR20339.1"/>
    <property type="molecule type" value="Genomic_DNA"/>
</dbReference>
<dbReference type="NCBIfam" id="TIGR02432">
    <property type="entry name" value="lysidine_TilS_N"/>
    <property type="match status" value="1"/>
</dbReference>
<evidence type="ECO:0000256" key="6">
    <source>
        <dbReference type="ARBA" id="ARBA00022840"/>
    </source>
</evidence>
<dbReference type="HAMAP" id="MF_01161">
    <property type="entry name" value="tRNA_Ile_lys_synt"/>
    <property type="match status" value="1"/>
</dbReference>
<dbReference type="GO" id="GO:0006400">
    <property type="term" value="P:tRNA modification"/>
    <property type="evidence" value="ECO:0007669"/>
    <property type="project" value="UniProtKB-UniRule"/>
</dbReference>
<dbReference type="Pfam" id="PF01171">
    <property type="entry name" value="ATP_bind_3"/>
    <property type="match status" value="1"/>
</dbReference>
<keyword evidence="4 8" id="KW-0819">tRNA processing</keyword>
<evidence type="ECO:0000256" key="7">
    <source>
        <dbReference type="ARBA" id="ARBA00048539"/>
    </source>
</evidence>
<gene>
    <name evidence="8 11" type="primary">tilS</name>
    <name evidence="11" type="ORF">C7B45_15400</name>
</gene>
<evidence type="ECO:0000256" key="5">
    <source>
        <dbReference type="ARBA" id="ARBA00022741"/>
    </source>
</evidence>
<evidence type="ECO:0000256" key="9">
    <source>
        <dbReference type="SAM" id="MobiDB-lite"/>
    </source>
</evidence>
<keyword evidence="2 8" id="KW-0963">Cytoplasm</keyword>
<comment type="subcellular location">
    <subcellularLocation>
        <location evidence="1 8">Cytoplasm</location>
    </subcellularLocation>
</comment>
<dbReference type="PANTHER" id="PTHR43033">
    <property type="entry name" value="TRNA(ILE)-LYSIDINE SYNTHASE-RELATED"/>
    <property type="match status" value="1"/>
</dbReference>
<dbReference type="Pfam" id="PF11734">
    <property type="entry name" value="TilS_C"/>
    <property type="match status" value="1"/>
</dbReference>
<comment type="domain">
    <text evidence="8">The N-terminal region contains the highly conserved SGGXDS motif, predicted to be a P-loop motif involved in ATP binding.</text>
</comment>
<evidence type="ECO:0000313" key="11">
    <source>
        <dbReference type="EMBL" id="PSR20339.1"/>
    </source>
</evidence>
<comment type="function">
    <text evidence="8">Ligates lysine onto the cytidine present at position 34 of the AUA codon-specific tRNA(Ile) that contains the anticodon CAU, in an ATP-dependent manner. Cytidine is converted to lysidine, thus changing the amino acid specificity of the tRNA from methionine to isoleucine.</text>
</comment>
<keyword evidence="6 8" id="KW-0067">ATP-binding</keyword>
<dbReference type="EC" id="6.3.4.19" evidence="8"/>
<feature type="binding site" evidence="8">
    <location>
        <begin position="88"/>
        <end position="93"/>
    </location>
    <ligand>
        <name>ATP</name>
        <dbReference type="ChEBI" id="CHEBI:30616"/>
    </ligand>
</feature>
<evidence type="ECO:0000259" key="10">
    <source>
        <dbReference type="SMART" id="SM00977"/>
    </source>
</evidence>
<dbReference type="GO" id="GO:0005737">
    <property type="term" value="C:cytoplasm"/>
    <property type="evidence" value="ECO:0007669"/>
    <property type="project" value="UniProtKB-SubCell"/>
</dbReference>
<proteinExistence type="inferred from homology"/>
<feature type="region of interest" description="Disordered" evidence="9">
    <location>
        <begin position="32"/>
        <end position="55"/>
    </location>
</feature>
<dbReference type="PANTHER" id="PTHR43033:SF1">
    <property type="entry name" value="TRNA(ILE)-LYSIDINE SYNTHASE-RELATED"/>
    <property type="match status" value="1"/>
</dbReference>
<evidence type="ECO:0000256" key="8">
    <source>
        <dbReference type="HAMAP-Rule" id="MF_01161"/>
    </source>
</evidence>
<dbReference type="GO" id="GO:0005524">
    <property type="term" value="F:ATP binding"/>
    <property type="evidence" value="ECO:0007669"/>
    <property type="project" value="UniProtKB-UniRule"/>
</dbReference>
<sequence length="511" mass="57432">MDDPGKAVISSRLRAHTKDRWLWMSDHKVRMRERSSGNGAGSTCRACPPRPQDRGFPRYEMKQALERYFVQQAKRLWEPGTPLVVGLSGGVDSMALYVLLRQIQSEWPTPLYPVHVNHRLRPTADAEAQWLEAYVWDKFADHLVVVPVDVRPEAGESLEMAARTARYRALFERADAVGSNSRVVVAHHKNDQAETVLMRILTGTGVRGLAAMRPVQGRVLRPLLRVSRADLRDYVVSQHIRWIEDASNDDTHMLRNRIRHEIMPMLATVNPKVGTALTGLADRADAHHRALQVLVGQWMHDHQLTIGPGDLSLPSGWQQWPEEIVALILRDFAQTHQIRLTARHIELALRGDAQWPQRFRVEHGADGTLRVGPHTTERSGRVLDPQPLPASGRISWADATIESVCQLFDGQTRSGWVAVRQSNTGPLWVRCWRPGDRMHPLGLNGHSKKLQDIWVDAKIPAAVRRWWPVIVSDPQQGVVLAVPGVCVAEEARAEIGLPTCWIRVVAASHGS</sequence>
<comment type="catalytic activity">
    <reaction evidence="7 8">
        <text>cytidine(34) in tRNA(Ile2) + L-lysine + ATP = lysidine(34) in tRNA(Ile2) + AMP + diphosphate + H(+)</text>
        <dbReference type="Rhea" id="RHEA:43744"/>
        <dbReference type="Rhea" id="RHEA-COMP:10625"/>
        <dbReference type="Rhea" id="RHEA-COMP:10670"/>
        <dbReference type="ChEBI" id="CHEBI:15378"/>
        <dbReference type="ChEBI" id="CHEBI:30616"/>
        <dbReference type="ChEBI" id="CHEBI:32551"/>
        <dbReference type="ChEBI" id="CHEBI:33019"/>
        <dbReference type="ChEBI" id="CHEBI:82748"/>
        <dbReference type="ChEBI" id="CHEBI:83665"/>
        <dbReference type="ChEBI" id="CHEBI:456215"/>
        <dbReference type="EC" id="6.3.4.19"/>
    </reaction>
</comment>
<dbReference type="InterPro" id="IPR014729">
    <property type="entry name" value="Rossmann-like_a/b/a_fold"/>
</dbReference>
<dbReference type="Gene3D" id="3.40.50.620">
    <property type="entry name" value="HUPs"/>
    <property type="match status" value="1"/>
</dbReference>
<dbReference type="InterPro" id="IPR011063">
    <property type="entry name" value="TilS/TtcA_N"/>
</dbReference>
<dbReference type="NCBIfam" id="TIGR02433">
    <property type="entry name" value="lysidine_TilS_C"/>
    <property type="match status" value="1"/>
</dbReference>
<organism evidence="11 12">
    <name type="scientific">Sulfobacillus acidophilus</name>
    <dbReference type="NCBI Taxonomy" id="53633"/>
    <lineage>
        <taxon>Bacteria</taxon>
        <taxon>Bacillati</taxon>
        <taxon>Bacillota</taxon>
        <taxon>Clostridia</taxon>
        <taxon>Eubacteriales</taxon>
        <taxon>Clostridiales Family XVII. Incertae Sedis</taxon>
        <taxon>Sulfobacillus</taxon>
    </lineage>
</organism>
<dbReference type="SUPFAM" id="SSF52402">
    <property type="entry name" value="Adenine nucleotide alpha hydrolases-like"/>
    <property type="match status" value="1"/>
</dbReference>
<name>A0A2T2WDN6_9FIRM</name>
<dbReference type="AlphaFoldDB" id="A0A2T2WDN6"/>
<evidence type="ECO:0000256" key="2">
    <source>
        <dbReference type="ARBA" id="ARBA00022490"/>
    </source>
</evidence>